<comment type="caution">
    <text evidence="2">The sequence shown here is derived from an EMBL/GenBank/DDBJ whole genome shotgun (WGS) entry which is preliminary data.</text>
</comment>
<dbReference type="EMBL" id="PXYT01000002">
    <property type="protein sequence ID" value="PSR31561.1"/>
    <property type="molecule type" value="Genomic_DNA"/>
</dbReference>
<reference evidence="2 3" key="1">
    <citation type="journal article" date="2014" name="BMC Genomics">
        <title>Comparison of environmental and isolate Sulfobacillus genomes reveals diverse carbon, sulfur, nitrogen, and hydrogen metabolisms.</title>
        <authorList>
            <person name="Justice N.B."/>
            <person name="Norman A."/>
            <person name="Brown C.T."/>
            <person name="Singh A."/>
            <person name="Thomas B.C."/>
            <person name="Banfield J.F."/>
        </authorList>
    </citation>
    <scope>NUCLEOTIDE SEQUENCE [LARGE SCALE GENOMIC DNA]</scope>
    <source>
        <strain evidence="2">AMDSBA1</strain>
    </source>
</reference>
<evidence type="ECO:0000313" key="2">
    <source>
        <dbReference type="EMBL" id="PSR31561.1"/>
    </source>
</evidence>
<dbReference type="Proteomes" id="UP000242699">
    <property type="component" value="Unassembled WGS sequence"/>
</dbReference>
<protein>
    <submittedName>
        <fullName evidence="2">Uncharacterized protein</fullName>
    </submittedName>
</protein>
<evidence type="ECO:0000313" key="3">
    <source>
        <dbReference type="Proteomes" id="UP000242699"/>
    </source>
</evidence>
<sequence>MSLKDHATEESAFRPLQTQFDAGSKATGVAIIWERAKGPTIIFFGEMVRKRVSNLDRMPSRPPTEALGIANEGAQESGAPKMRRFSASRQALQIRMEGLYWES</sequence>
<name>A0A2T2XAM0_9FIRM</name>
<evidence type="ECO:0000256" key="1">
    <source>
        <dbReference type="SAM" id="MobiDB-lite"/>
    </source>
</evidence>
<feature type="region of interest" description="Disordered" evidence="1">
    <location>
        <begin position="56"/>
        <end position="83"/>
    </location>
</feature>
<proteinExistence type="predicted"/>
<accession>A0A2T2XAM0</accession>
<gene>
    <name evidence="2" type="ORF">C7B43_02385</name>
</gene>
<dbReference type="AlphaFoldDB" id="A0A2T2XAM0"/>
<organism evidence="2 3">
    <name type="scientific">Sulfobacillus benefaciens</name>
    <dbReference type="NCBI Taxonomy" id="453960"/>
    <lineage>
        <taxon>Bacteria</taxon>
        <taxon>Bacillati</taxon>
        <taxon>Bacillota</taxon>
        <taxon>Clostridia</taxon>
        <taxon>Eubacteriales</taxon>
        <taxon>Clostridiales Family XVII. Incertae Sedis</taxon>
        <taxon>Sulfobacillus</taxon>
    </lineage>
</organism>